<keyword evidence="4" id="KW-0788">Thiol protease</keyword>
<keyword evidence="2" id="KW-0645">Protease</keyword>
<evidence type="ECO:0000256" key="2">
    <source>
        <dbReference type="ARBA" id="ARBA00022670"/>
    </source>
</evidence>
<comment type="similarity">
    <text evidence="1">Belongs to the peptidase C48 family.</text>
</comment>
<dbReference type="Proteomes" id="UP000695022">
    <property type="component" value="Unplaced"/>
</dbReference>
<gene>
    <name evidence="8" type="primary">LOC106805213</name>
</gene>
<dbReference type="GeneID" id="106805213"/>
<name>A0ABM1DQI7_PRICU</name>
<evidence type="ECO:0000313" key="7">
    <source>
        <dbReference type="Proteomes" id="UP000695022"/>
    </source>
</evidence>
<dbReference type="Gene3D" id="3.40.395.10">
    <property type="entry name" value="Adenoviral Proteinase, Chain A"/>
    <property type="match status" value="1"/>
</dbReference>
<feature type="region of interest" description="Disordered" evidence="5">
    <location>
        <begin position="65"/>
        <end position="85"/>
    </location>
</feature>
<dbReference type="SUPFAM" id="SSF54001">
    <property type="entry name" value="Cysteine proteinases"/>
    <property type="match status" value="1"/>
</dbReference>
<evidence type="ECO:0000256" key="1">
    <source>
        <dbReference type="ARBA" id="ARBA00005234"/>
    </source>
</evidence>
<proteinExistence type="inferred from homology"/>
<organism evidence="7 8">
    <name type="scientific">Priapulus caudatus</name>
    <name type="common">Priapulid worm</name>
    <dbReference type="NCBI Taxonomy" id="37621"/>
    <lineage>
        <taxon>Eukaryota</taxon>
        <taxon>Metazoa</taxon>
        <taxon>Ecdysozoa</taxon>
        <taxon>Scalidophora</taxon>
        <taxon>Priapulida</taxon>
        <taxon>Priapulimorpha</taxon>
        <taxon>Priapulimorphida</taxon>
        <taxon>Priapulidae</taxon>
        <taxon>Priapulus</taxon>
    </lineage>
</organism>
<keyword evidence="3" id="KW-0378">Hydrolase</keyword>
<accession>A0ABM1DQI7</accession>
<evidence type="ECO:0000259" key="6">
    <source>
        <dbReference type="PROSITE" id="PS50600"/>
    </source>
</evidence>
<dbReference type="Pfam" id="PF02902">
    <property type="entry name" value="Peptidase_C48"/>
    <property type="match status" value="1"/>
</dbReference>
<dbReference type="RefSeq" id="XP_014662208.1">
    <property type="nucleotide sequence ID" value="XM_014806722.1"/>
</dbReference>
<feature type="region of interest" description="Disordered" evidence="5">
    <location>
        <begin position="243"/>
        <end position="279"/>
    </location>
</feature>
<sequence length="650" mass="73832">MDIINTPKRAKANDGYVSSWFPIGRIAEWLVRTKSSLADRYYQRKLPISDRLSFVSVNGSSHMNPEWSRSSSSSHHCSSSMYKPSIPNMRNMGAYRGDGSEENVQHGVKSTIPERSYAKAVRKKTGTPHGTNVASTSPIVNEHASTSHSNSGLTGMFRAEYRQPNLRSTSTTFRSINGLFGRQKSSAKEKRRTHTTARKVELLEEREKYRQLLQQVTSVQPNSSLLFSRTKDQLGLWSWNRKSQLKPEAQTPPEASTPLKPAFHVEKLPPSEASGTRERIRQSAILKKSMAVDTSDLGSDSAPVSRSTSPLESAQRSPSAEDGRNSVKVVLTKPSSLEPILSSPYLADDLLESLRKKFAISATIRDKEIQEVSLTAKVLQEKRDAVQLSIEEKVRERIKLGEYEPAVVEDEYFETEEEEEEEVIEEALPVLSDEAESAIDRALRVHPTEEVLAEGFRLSITRRDMHTLAGLNWLNDEVINFYLSLLMERGKGTNYPSVFCQNTFFFPKLKSSGYKSVSRWTRKVDIFSHDLMVVPIHLGIHWCLSVVDFREKSIKYYDSMQGGNNECLNLLNEYLRAEHGEKKKSLFDPSGWNSYNMKDIPLQMNACDCGMFTLRYAEYLCRNATLTFTQGDMPYFRRRTVYEILTKQIL</sequence>
<evidence type="ECO:0000313" key="8">
    <source>
        <dbReference type="RefSeq" id="XP_014662208.1"/>
    </source>
</evidence>
<evidence type="ECO:0000256" key="5">
    <source>
        <dbReference type="SAM" id="MobiDB-lite"/>
    </source>
</evidence>
<keyword evidence="7" id="KW-1185">Reference proteome</keyword>
<dbReference type="InterPro" id="IPR038765">
    <property type="entry name" value="Papain-like_cys_pep_sf"/>
</dbReference>
<feature type="domain" description="Ubiquitin-like protease family profile" evidence="6">
    <location>
        <begin position="458"/>
        <end position="620"/>
    </location>
</feature>
<feature type="compositionally biased region" description="Basic and acidic residues" evidence="5">
    <location>
        <begin position="263"/>
        <end position="279"/>
    </location>
</feature>
<protein>
    <submittedName>
        <fullName evidence="8">Sentrin-specific protease 1-like</fullName>
    </submittedName>
</protein>
<evidence type="ECO:0000256" key="3">
    <source>
        <dbReference type="ARBA" id="ARBA00022801"/>
    </source>
</evidence>
<feature type="region of interest" description="Disordered" evidence="5">
    <location>
        <begin position="291"/>
        <end position="326"/>
    </location>
</feature>
<dbReference type="InterPro" id="IPR003653">
    <property type="entry name" value="Peptidase_C48_C"/>
</dbReference>
<dbReference type="PROSITE" id="PS50600">
    <property type="entry name" value="ULP_PROTEASE"/>
    <property type="match status" value="1"/>
</dbReference>
<feature type="compositionally biased region" description="Low complexity" evidence="5">
    <location>
        <begin position="68"/>
        <end position="80"/>
    </location>
</feature>
<dbReference type="PANTHER" id="PTHR12606:SF141">
    <property type="entry name" value="GH15225P-RELATED"/>
    <property type="match status" value="1"/>
</dbReference>
<reference evidence="8" key="1">
    <citation type="submission" date="2025-08" db="UniProtKB">
        <authorList>
            <consortium name="RefSeq"/>
        </authorList>
    </citation>
    <scope>IDENTIFICATION</scope>
</reference>
<feature type="compositionally biased region" description="Polar residues" evidence="5">
    <location>
        <begin position="296"/>
        <end position="318"/>
    </location>
</feature>
<dbReference type="PANTHER" id="PTHR12606">
    <property type="entry name" value="SENTRIN/SUMO-SPECIFIC PROTEASE"/>
    <property type="match status" value="1"/>
</dbReference>
<evidence type="ECO:0000256" key="4">
    <source>
        <dbReference type="ARBA" id="ARBA00022807"/>
    </source>
</evidence>